<feature type="binding site" evidence="17">
    <location>
        <position position="754"/>
    </location>
    <ligand>
        <name>L-glutamate</name>
        <dbReference type="ChEBI" id="CHEBI:29985"/>
    </ligand>
</feature>
<reference evidence="24 25" key="1">
    <citation type="submission" date="2015-01" db="EMBL/GenBank/DDBJ databases">
        <title>Evolution of Trichinella species and genotypes.</title>
        <authorList>
            <person name="Korhonen P.K."/>
            <person name="Edoardo P."/>
            <person name="Giuseppe L.R."/>
            <person name="Gasser R.B."/>
        </authorList>
    </citation>
    <scope>NUCLEOTIDE SEQUENCE [LARGE SCALE GENOMIC DNA]</scope>
    <source>
        <strain evidence="24">ISS120</strain>
    </source>
</reference>
<evidence type="ECO:0000256" key="10">
    <source>
        <dbReference type="ARBA" id="ARBA00023170"/>
    </source>
</evidence>
<dbReference type="GO" id="GO:0045211">
    <property type="term" value="C:postsynaptic membrane"/>
    <property type="evidence" value="ECO:0007669"/>
    <property type="project" value="UniProtKB-SubCell"/>
</dbReference>
<dbReference type="GO" id="GO:0008328">
    <property type="term" value="C:ionotropic glutamate receptor complex"/>
    <property type="evidence" value="ECO:0007669"/>
    <property type="project" value="UniProtKB-ARBA"/>
</dbReference>
<evidence type="ECO:0000256" key="13">
    <source>
        <dbReference type="ARBA" id="ARBA00023286"/>
    </source>
</evidence>
<evidence type="ECO:0000256" key="2">
    <source>
        <dbReference type="ARBA" id="ARBA00022448"/>
    </source>
</evidence>
<dbReference type="PANTHER" id="PTHR18966">
    <property type="entry name" value="IONOTROPIC GLUTAMATE RECEPTOR"/>
    <property type="match status" value="1"/>
</dbReference>
<feature type="transmembrane region" description="Helical" evidence="20">
    <location>
        <begin position="578"/>
        <end position="597"/>
    </location>
</feature>
<feature type="binding site" evidence="17">
    <location>
        <position position="533"/>
    </location>
    <ligand>
        <name>L-glutamate</name>
        <dbReference type="ChEBI" id="CHEBI:29985"/>
    </ligand>
</feature>
<feature type="domain" description="Ionotropic glutamate receptor L-glutamate and glycine-binding" evidence="23">
    <location>
        <begin position="457"/>
        <end position="522"/>
    </location>
</feature>
<comment type="caution">
    <text evidence="24">The sequence shown here is derived from an EMBL/GenBank/DDBJ whole genome shotgun (WGS) entry which is preliminary data.</text>
</comment>
<keyword evidence="7" id="KW-0770">Synapse</keyword>
<keyword evidence="8" id="KW-0406">Ion transport</keyword>
<dbReference type="InterPro" id="IPR001828">
    <property type="entry name" value="ANF_lig-bd_rcpt"/>
</dbReference>
<dbReference type="STRING" id="45882.A0A0V1D6U8"/>
<keyword evidence="11" id="KW-0325">Glycoprotein</keyword>
<dbReference type="OrthoDB" id="5984008at2759"/>
<evidence type="ECO:0000256" key="15">
    <source>
        <dbReference type="ARBA" id="ARBA00034104"/>
    </source>
</evidence>
<dbReference type="FunFam" id="3.40.190.10:FF:000060">
    <property type="entry name" value="Glutamate receptor ionotropic, kainate 1"/>
    <property type="match status" value="1"/>
</dbReference>
<evidence type="ECO:0000256" key="16">
    <source>
        <dbReference type="ARBA" id="ARBA00072754"/>
    </source>
</evidence>
<keyword evidence="10 24" id="KW-0675">Receptor</keyword>
<dbReference type="EMBL" id="JYDI01000034">
    <property type="protein sequence ID" value="KRY57221.1"/>
    <property type="molecule type" value="Genomic_DNA"/>
</dbReference>
<feature type="binding site" evidence="17">
    <location>
        <position position="538"/>
    </location>
    <ligand>
        <name>L-glutamate</name>
        <dbReference type="ChEBI" id="CHEBI:29985"/>
    </ligand>
</feature>
<dbReference type="GO" id="GO:0004970">
    <property type="term" value="F:glutamate-gated receptor activity"/>
    <property type="evidence" value="ECO:0007669"/>
    <property type="project" value="UniProtKB-ARBA"/>
</dbReference>
<keyword evidence="2" id="KW-0813">Transport</keyword>
<dbReference type="OMA" id="VMPPSTH"/>
<dbReference type="Gene3D" id="3.40.190.10">
    <property type="entry name" value="Periplasmic binding protein-like II"/>
    <property type="match status" value="2"/>
</dbReference>
<feature type="binding site" evidence="17">
    <location>
        <position position="704"/>
    </location>
    <ligand>
        <name>L-glutamate</name>
        <dbReference type="ChEBI" id="CHEBI:29985"/>
    </ligand>
</feature>
<keyword evidence="14" id="KW-0407">Ion channel</keyword>
<protein>
    <recommendedName>
        <fullName evidence="16">Glutamate receptor 1</fullName>
    </recommendedName>
</protein>
<evidence type="ECO:0000256" key="6">
    <source>
        <dbReference type="ARBA" id="ARBA00022989"/>
    </source>
</evidence>
<feature type="chain" id="PRO_5006876478" description="Glutamate receptor 1" evidence="21">
    <location>
        <begin position="18"/>
        <end position="901"/>
    </location>
</feature>
<evidence type="ECO:0000256" key="9">
    <source>
        <dbReference type="ARBA" id="ARBA00023136"/>
    </source>
</evidence>
<dbReference type="Proteomes" id="UP000054653">
    <property type="component" value="Unassembled WGS sequence"/>
</dbReference>
<dbReference type="PRINTS" id="PR00177">
    <property type="entry name" value="NMDARECEPTOR"/>
</dbReference>
<feature type="domain" description="Ionotropic glutamate receptor C-terminal" evidence="22">
    <location>
        <begin position="447"/>
        <end position="818"/>
    </location>
</feature>
<feature type="signal peptide" evidence="21">
    <location>
        <begin position="1"/>
        <end position="17"/>
    </location>
</feature>
<dbReference type="FunFam" id="3.40.190.10:FF:000001">
    <property type="entry name" value="Glutamate receptor ionotropic, kainate 2"/>
    <property type="match status" value="1"/>
</dbReference>
<keyword evidence="5 21" id="KW-0732">Signal</keyword>
<dbReference type="CDD" id="cd06380">
    <property type="entry name" value="PBP1_iGluR_AMPA"/>
    <property type="match status" value="1"/>
</dbReference>
<evidence type="ECO:0000256" key="3">
    <source>
        <dbReference type="ARBA" id="ARBA00022475"/>
    </source>
</evidence>
<accession>A0A0V1D6U8</accession>
<evidence type="ECO:0000256" key="14">
    <source>
        <dbReference type="ARBA" id="ARBA00023303"/>
    </source>
</evidence>
<proteinExistence type="inferred from homology"/>
<evidence type="ECO:0000256" key="12">
    <source>
        <dbReference type="ARBA" id="ARBA00023257"/>
    </source>
</evidence>
<sequence length="901" mass="103268">MFHVKWILFLLFNHANGNLRVPVGALFRDEMEDGLISVMTYATMENNYQQNPPPFRLETKKGIIRTDSVNNWALTRLGCEVIKDGAFVLMGTANYPSREAFVALSNLLHLPLINWSTAKRESQNGQFEINMAQNTAEAVGDFIRLKMWKNFTYMYDSIDGLYEYELLSNYLKKTGTEVRTQMLYLKNIEPDYFRFFLNFHSSRFAFDSYVILHISNRKKLKFILRDLLDAAMKTKNFHYLISGQEVLDAEIEKFKIGLINVSGFQYEGRDKSSFKDFLEKWSRLDGQLLHYHKASTITAEEALVYDAIQIVIEAFKSIVKVNASALKRYYKKDEFINEDYHGLLCYTFEDKLNPDRPFLPLRHGEMMYDALKKTRLDGISGNVQFDDDGNRVNYTMKLTEVLQTGHNAGVVNVQKRLWRQKAGFQNGEDHPQKGEKINKNIQPFNRTRIITTIINEPFVMFKKDADQFTGNDRFEGFCVDLMKLLSEKIENFPYIIKPVKDNQYGAVDQNGRWNGMVGELIRGEADLAIASLTINTLRERVVDFSKPFLTTGISIMIKKPDKQEFSIFSFMQPLSTEVWIFIIIAYGGVSIVIFFIARFSPYEWNYNQSSTYGCTSLSDFTIDNCLWVTLAALMQQGTDIMPRSASCRIASSIWWFFTMIIVSSYTANLAAFLTLEKMHAPIESVEDLARQTKIKYGIQASGSTAQFFKESKVDVHRRMWQYMSTQVPSPLVSSYAEGIQRVRESKGQYAFLLEATTNEYASTRKPCDTIKVGANLNSIGYGVATPFGSDLSEKINLAILELQEIGELKRLEMKWWYEKGQCEQGMSDSQSASLTLSKVAGIFYILTVGIIIAMLVSFVEIFYYLNAEKHSKIPSEPFCIQSAVENYGKAEMLTNSKEITT</sequence>
<name>A0A0V1D6U8_TRIBR</name>
<evidence type="ECO:0000256" key="11">
    <source>
        <dbReference type="ARBA" id="ARBA00023180"/>
    </source>
</evidence>
<evidence type="ECO:0000256" key="7">
    <source>
        <dbReference type="ARBA" id="ARBA00023018"/>
    </source>
</evidence>
<comment type="similarity">
    <text evidence="1">Belongs to the glutamate-gated ion channel (TC 1.A.10.1) family.</text>
</comment>
<dbReference type="InterPro" id="IPR001508">
    <property type="entry name" value="Iono_Glu_rcpt_met"/>
</dbReference>
<dbReference type="FunFam" id="1.10.287.70:FF:000064">
    <property type="entry name" value="Glutamate receptor ionotropic, kainate"/>
    <property type="match status" value="1"/>
</dbReference>
<dbReference type="Pfam" id="PF01094">
    <property type="entry name" value="ANF_receptor"/>
    <property type="match status" value="1"/>
</dbReference>
<dbReference type="InterPro" id="IPR019594">
    <property type="entry name" value="Glu/Gly-bd"/>
</dbReference>
<feature type="transmembrane region" description="Helical" evidence="20">
    <location>
        <begin position="653"/>
        <end position="675"/>
    </location>
</feature>
<feature type="transmembrane region" description="Helical" evidence="20">
    <location>
        <begin position="841"/>
        <end position="865"/>
    </location>
</feature>
<feature type="binding site" evidence="17">
    <location>
        <position position="703"/>
    </location>
    <ligand>
        <name>L-glutamate</name>
        <dbReference type="ChEBI" id="CHEBI:29985"/>
    </ligand>
</feature>
<evidence type="ECO:0000256" key="1">
    <source>
        <dbReference type="ARBA" id="ARBA00008685"/>
    </source>
</evidence>
<keyword evidence="13" id="KW-1071">Ligand-gated ion channel</keyword>
<organism evidence="24 25">
    <name type="scientific">Trichinella britovi</name>
    <name type="common">Parasitic roundworm</name>
    <dbReference type="NCBI Taxonomy" id="45882"/>
    <lineage>
        <taxon>Eukaryota</taxon>
        <taxon>Metazoa</taxon>
        <taxon>Ecdysozoa</taxon>
        <taxon>Nematoda</taxon>
        <taxon>Enoplea</taxon>
        <taxon>Dorylaimia</taxon>
        <taxon>Trichinellida</taxon>
        <taxon>Trichinellidae</taxon>
        <taxon>Trichinella</taxon>
    </lineage>
</organism>
<evidence type="ECO:0000313" key="24">
    <source>
        <dbReference type="EMBL" id="KRY57221.1"/>
    </source>
</evidence>
<dbReference type="Pfam" id="PF10613">
    <property type="entry name" value="Lig_chan-Glu_bd"/>
    <property type="match status" value="1"/>
</dbReference>
<evidence type="ECO:0000256" key="8">
    <source>
        <dbReference type="ARBA" id="ARBA00023065"/>
    </source>
</evidence>
<evidence type="ECO:0000256" key="20">
    <source>
        <dbReference type="SAM" id="Phobius"/>
    </source>
</evidence>
<evidence type="ECO:0000256" key="5">
    <source>
        <dbReference type="ARBA" id="ARBA00022729"/>
    </source>
</evidence>
<keyword evidence="9 20" id="KW-0472">Membrane</keyword>
<keyword evidence="3" id="KW-1003">Cell membrane</keyword>
<feature type="site" description="Crucial to convey clamshell closure to channel opening" evidence="18">
    <location>
        <position position="682"/>
    </location>
</feature>
<evidence type="ECO:0000256" key="19">
    <source>
        <dbReference type="PIRSR" id="PIRSR601508-3"/>
    </source>
</evidence>
<dbReference type="Gene3D" id="1.10.287.70">
    <property type="match status" value="1"/>
</dbReference>
<evidence type="ECO:0000256" key="21">
    <source>
        <dbReference type="SAM" id="SignalP"/>
    </source>
</evidence>
<dbReference type="Gene3D" id="3.40.50.2300">
    <property type="match status" value="2"/>
</dbReference>
<dbReference type="AlphaFoldDB" id="A0A0V1D6U8"/>
<evidence type="ECO:0000259" key="22">
    <source>
        <dbReference type="SMART" id="SM00079"/>
    </source>
</evidence>
<feature type="disulfide bond" evidence="19">
    <location>
        <begin position="79"/>
        <end position="345"/>
    </location>
</feature>
<keyword evidence="12" id="KW-0628">Postsynaptic cell membrane</keyword>
<gene>
    <name evidence="24" type="primary">glr-1</name>
    <name evidence="24" type="ORF">T03_14249</name>
</gene>
<evidence type="ECO:0000313" key="25">
    <source>
        <dbReference type="Proteomes" id="UP000054653"/>
    </source>
</evidence>
<dbReference type="InterPro" id="IPR015683">
    <property type="entry name" value="Ionotropic_Glu_rcpt"/>
</dbReference>
<evidence type="ECO:0000256" key="17">
    <source>
        <dbReference type="PIRSR" id="PIRSR601508-1"/>
    </source>
</evidence>
<keyword evidence="19" id="KW-1015">Disulfide bond</keyword>
<dbReference type="SUPFAM" id="SSF53822">
    <property type="entry name" value="Periplasmic binding protein-like I"/>
    <property type="match status" value="1"/>
</dbReference>
<dbReference type="InterPro" id="IPR028082">
    <property type="entry name" value="Peripla_BP_I"/>
</dbReference>
<feature type="site" description="Interaction with the cone snail toxin Con-ikot-ikot" evidence="18">
    <location>
        <position position="709"/>
    </location>
</feature>
<evidence type="ECO:0000256" key="18">
    <source>
        <dbReference type="PIRSR" id="PIRSR601508-2"/>
    </source>
</evidence>
<dbReference type="SUPFAM" id="SSF53850">
    <property type="entry name" value="Periplasmic binding protein-like II"/>
    <property type="match status" value="1"/>
</dbReference>
<dbReference type="Pfam" id="PF00060">
    <property type="entry name" value="Lig_chan"/>
    <property type="match status" value="1"/>
</dbReference>
<evidence type="ECO:0000256" key="4">
    <source>
        <dbReference type="ARBA" id="ARBA00022692"/>
    </source>
</evidence>
<dbReference type="SMART" id="SM00918">
    <property type="entry name" value="Lig_chan-Glu_bd"/>
    <property type="match status" value="1"/>
</dbReference>
<keyword evidence="4 20" id="KW-0812">Transmembrane</keyword>
<keyword evidence="25" id="KW-1185">Reference proteome</keyword>
<dbReference type="SMART" id="SM00079">
    <property type="entry name" value="PBPe"/>
    <property type="match status" value="1"/>
</dbReference>
<evidence type="ECO:0000259" key="23">
    <source>
        <dbReference type="SMART" id="SM00918"/>
    </source>
</evidence>
<keyword evidence="6 20" id="KW-1133">Transmembrane helix</keyword>
<dbReference type="InterPro" id="IPR001320">
    <property type="entry name" value="Iontro_rcpt_C"/>
</dbReference>
<feature type="disulfide bond" evidence="19">
    <location>
        <begin position="767"/>
        <end position="822"/>
    </location>
</feature>
<comment type="subcellular location">
    <subcellularLocation>
        <location evidence="15">Postsynaptic cell membrane</location>
        <topology evidence="15">Multi-pass membrane protein</topology>
    </subcellularLocation>
</comment>